<feature type="domain" description="Peptidase S1" evidence="1">
    <location>
        <begin position="3"/>
        <end position="53"/>
    </location>
</feature>
<protein>
    <recommendedName>
        <fullName evidence="1">Peptidase S1 domain-containing protein</fullName>
    </recommendedName>
</protein>
<dbReference type="SUPFAM" id="SSF50494">
    <property type="entry name" value="Trypsin-like serine proteases"/>
    <property type="match status" value="1"/>
</dbReference>
<reference evidence="2 3" key="1">
    <citation type="submission" date="2024-05" db="EMBL/GenBank/DDBJ databases">
        <title>Genome sequencing and assembly of Indian major carp, Cirrhinus mrigala (Hamilton, 1822).</title>
        <authorList>
            <person name="Mohindra V."/>
            <person name="Chowdhury L.M."/>
            <person name="Lal K."/>
            <person name="Jena J.K."/>
        </authorList>
    </citation>
    <scope>NUCLEOTIDE SEQUENCE [LARGE SCALE GENOMIC DNA]</scope>
    <source>
        <strain evidence="2">CM1030</strain>
        <tissue evidence="2">Blood</tissue>
    </source>
</reference>
<comment type="caution">
    <text evidence="2">The sequence shown here is derived from an EMBL/GenBank/DDBJ whole genome shotgun (WGS) entry which is preliminary data.</text>
</comment>
<evidence type="ECO:0000313" key="3">
    <source>
        <dbReference type="Proteomes" id="UP001529510"/>
    </source>
</evidence>
<feature type="non-terminal residue" evidence="2">
    <location>
        <position position="54"/>
    </location>
</feature>
<dbReference type="InterPro" id="IPR009003">
    <property type="entry name" value="Peptidase_S1_PA"/>
</dbReference>
<dbReference type="AlphaFoldDB" id="A0ABD0QHK6"/>
<organism evidence="2 3">
    <name type="scientific">Cirrhinus mrigala</name>
    <name type="common">Mrigala</name>
    <dbReference type="NCBI Taxonomy" id="683832"/>
    <lineage>
        <taxon>Eukaryota</taxon>
        <taxon>Metazoa</taxon>
        <taxon>Chordata</taxon>
        <taxon>Craniata</taxon>
        <taxon>Vertebrata</taxon>
        <taxon>Euteleostomi</taxon>
        <taxon>Actinopterygii</taxon>
        <taxon>Neopterygii</taxon>
        <taxon>Teleostei</taxon>
        <taxon>Ostariophysi</taxon>
        <taxon>Cypriniformes</taxon>
        <taxon>Cyprinidae</taxon>
        <taxon>Labeoninae</taxon>
        <taxon>Labeonini</taxon>
        <taxon>Cirrhinus</taxon>
    </lineage>
</organism>
<dbReference type="InterPro" id="IPR001254">
    <property type="entry name" value="Trypsin_dom"/>
</dbReference>
<proteinExistence type="predicted"/>
<name>A0ABD0QHK6_CIRMR</name>
<sequence length="54" mass="5964">MKTKAMRNEFVDVIELPKNNENIPAHVECSIAGWGMKQPGGRAANVLQEVSLKL</sequence>
<dbReference type="Gene3D" id="2.40.10.10">
    <property type="entry name" value="Trypsin-like serine proteases"/>
    <property type="match status" value="2"/>
</dbReference>
<evidence type="ECO:0000259" key="1">
    <source>
        <dbReference type="Pfam" id="PF00089"/>
    </source>
</evidence>
<gene>
    <name evidence="2" type="ORF">M9458_020227</name>
</gene>
<accession>A0ABD0QHK6</accession>
<dbReference type="EMBL" id="JAMKFB020000009">
    <property type="protein sequence ID" value="KAL0184531.1"/>
    <property type="molecule type" value="Genomic_DNA"/>
</dbReference>
<dbReference type="Pfam" id="PF00089">
    <property type="entry name" value="Trypsin"/>
    <property type="match status" value="1"/>
</dbReference>
<dbReference type="Proteomes" id="UP001529510">
    <property type="component" value="Unassembled WGS sequence"/>
</dbReference>
<dbReference type="InterPro" id="IPR043504">
    <property type="entry name" value="Peptidase_S1_PA_chymotrypsin"/>
</dbReference>
<evidence type="ECO:0000313" key="2">
    <source>
        <dbReference type="EMBL" id="KAL0184531.1"/>
    </source>
</evidence>
<keyword evidence="3" id="KW-1185">Reference proteome</keyword>